<dbReference type="EnsemblMetazoa" id="G19759.5">
    <property type="protein sequence ID" value="G19759.5:cds"/>
    <property type="gene ID" value="G19759"/>
</dbReference>
<feature type="region of interest" description="Disordered" evidence="2">
    <location>
        <begin position="498"/>
        <end position="524"/>
    </location>
</feature>
<dbReference type="CDD" id="cd01671">
    <property type="entry name" value="CARD"/>
    <property type="match status" value="1"/>
</dbReference>
<proteinExistence type="predicted"/>
<name>A0A8W8JJP7_MAGGI</name>
<keyword evidence="4" id="KW-1185">Reference proteome</keyword>
<evidence type="ECO:0000313" key="4">
    <source>
        <dbReference type="Proteomes" id="UP000005408"/>
    </source>
</evidence>
<dbReference type="Gene3D" id="1.10.533.10">
    <property type="entry name" value="Death Domain, Fas"/>
    <property type="match status" value="1"/>
</dbReference>
<keyword evidence="1" id="KW-0175">Coiled coil</keyword>
<organism evidence="3 4">
    <name type="scientific">Magallana gigas</name>
    <name type="common">Pacific oyster</name>
    <name type="synonym">Crassostrea gigas</name>
    <dbReference type="NCBI Taxonomy" id="29159"/>
    <lineage>
        <taxon>Eukaryota</taxon>
        <taxon>Metazoa</taxon>
        <taxon>Spiralia</taxon>
        <taxon>Lophotrochozoa</taxon>
        <taxon>Mollusca</taxon>
        <taxon>Bivalvia</taxon>
        <taxon>Autobranchia</taxon>
        <taxon>Pteriomorphia</taxon>
        <taxon>Ostreida</taxon>
        <taxon>Ostreoidea</taxon>
        <taxon>Ostreidae</taxon>
        <taxon>Magallana</taxon>
    </lineage>
</organism>
<dbReference type="EnsemblMetazoa" id="G19759.3">
    <property type="protein sequence ID" value="G19759.3:cds"/>
    <property type="gene ID" value="G19759"/>
</dbReference>
<feature type="compositionally biased region" description="Basic and acidic residues" evidence="2">
    <location>
        <begin position="498"/>
        <end position="507"/>
    </location>
</feature>
<sequence>MALGFPNRECIDIYFACGDIEGDCNLVKQLLPRLERSGFTCFCRLRDGEVQLRIETARGVIPTCSLVLAFASKGSIAEDCKYLLYEIALAMDFRRHILIVELDDVKIPSLFRKLDSLPGRMDQPLEDWVGKLLKGVKQKIRGNPKPCYEIDLVKEFLWNIEGKEKCEEMGALSRTVNNFIAEIAHLKKRNNDLIHIRMQECDDLETANQRLEAQLEEMQAKLSDRNVCPYSYAAEVAAQCVKHQQEKDQLKAEIKCLKRAVERNNDSSSEETEYRSDRRMVDNLYRVLSLDVNPRTRSGTNTGTSASGIRRVPSEVAAFFHRYQGLIGYDEIPALGRELGLTCSQLDEVDRYRTSGLSQMFWQICREYSFGQSETCSVTQMVGALAKIGINIEGRPMNTEQRILLEGNLDYIYNHMKDVIILLPALLEKTTLNTAQASYIEAPRSCRQRVERLIEVLVTKDTGFDDFCEALDLSGQTCLADHLRNLESKIEARTHEKIPFEHEDKTRLAGSSDETSLKRSDQST</sequence>
<dbReference type="InterPro" id="IPR011029">
    <property type="entry name" value="DEATH-like_dom_sf"/>
</dbReference>
<dbReference type="SUPFAM" id="SSF47986">
    <property type="entry name" value="DEATH domain"/>
    <property type="match status" value="1"/>
</dbReference>
<dbReference type="Proteomes" id="UP000005408">
    <property type="component" value="Unassembled WGS sequence"/>
</dbReference>
<protein>
    <recommendedName>
        <fullName evidence="5">TIR domain-containing protein</fullName>
    </recommendedName>
</protein>
<evidence type="ECO:0008006" key="5">
    <source>
        <dbReference type="Google" id="ProtNLM"/>
    </source>
</evidence>
<dbReference type="OMA" id="SNENGCP"/>
<dbReference type="OrthoDB" id="6145261at2759"/>
<dbReference type="EnsemblMetazoa" id="G19759.1">
    <property type="protein sequence ID" value="G19759.1:cds"/>
    <property type="gene ID" value="G19759"/>
</dbReference>
<dbReference type="AlphaFoldDB" id="A0A8W8JJP7"/>
<dbReference type="EnsemblMetazoa" id="G19759.6">
    <property type="protein sequence ID" value="G19759.6:cds"/>
    <property type="gene ID" value="G19759"/>
</dbReference>
<dbReference type="EnsemblMetazoa" id="G19759.4">
    <property type="protein sequence ID" value="G19759.4:cds"/>
    <property type="gene ID" value="G19759"/>
</dbReference>
<evidence type="ECO:0000313" key="3">
    <source>
        <dbReference type="EnsemblMetazoa" id="G19759.2:cds"/>
    </source>
</evidence>
<feature type="compositionally biased region" description="Basic and acidic residues" evidence="2">
    <location>
        <begin position="515"/>
        <end position="524"/>
    </location>
</feature>
<evidence type="ECO:0000256" key="1">
    <source>
        <dbReference type="SAM" id="Coils"/>
    </source>
</evidence>
<feature type="coiled-coil region" evidence="1">
    <location>
        <begin position="194"/>
        <end position="267"/>
    </location>
</feature>
<dbReference type="EnsemblMetazoa" id="G19759.2">
    <property type="protein sequence ID" value="G19759.2:cds"/>
    <property type="gene ID" value="G19759"/>
</dbReference>
<reference evidence="3" key="1">
    <citation type="submission" date="2022-08" db="UniProtKB">
        <authorList>
            <consortium name="EnsemblMetazoa"/>
        </authorList>
    </citation>
    <scope>IDENTIFICATION</scope>
    <source>
        <strain evidence="3">05x7-T-G4-1.051#20</strain>
    </source>
</reference>
<accession>A0A8W8JJP7</accession>
<evidence type="ECO:0000256" key="2">
    <source>
        <dbReference type="SAM" id="MobiDB-lite"/>
    </source>
</evidence>